<reference evidence="1 2" key="1">
    <citation type="submission" date="2020-08" db="EMBL/GenBank/DDBJ databases">
        <authorList>
            <person name="Liu C."/>
            <person name="Sun Q."/>
        </authorList>
    </citation>
    <scope>NUCLEOTIDE SEQUENCE [LARGE SCALE GENOMIC DNA]</scope>
    <source>
        <strain evidence="1 2">NSJ-4</strain>
    </source>
</reference>
<gene>
    <name evidence="1" type="ORF">H9Q76_09750</name>
</gene>
<sequence>MFRIWGKIMKDNRLVKDHTVCIEDYTMTRTKKVYAALDELCYTFDLAKPIWLKSNQQDFIRHARTRFTQDNFIESIDFDYLDFQVIEEDY</sequence>
<keyword evidence="2" id="KW-1185">Reference proteome</keyword>
<dbReference type="EMBL" id="CP060632">
    <property type="protein sequence ID" value="QNL99019.1"/>
    <property type="molecule type" value="Genomic_DNA"/>
</dbReference>
<dbReference type="KEGG" id="wcp:H9Q76_09750"/>
<accession>A0A7G9FKD8</accession>
<evidence type="ECO:0000313" key="2">
    <source>
        <dbReference type="Proteomes" id="UP000515819"/>
    </source>
</evidence>
<evidence type="ECO:0000313" key="1">
    <source>
        <dbReference type="EMBL" id="QNL99019.1"/>
    </source>
</evidence>
<proteinExistence type="predicted"/>
<dbReference type="AlphaFoldDB" id="A0A7G9FKD8"/>
<protein>
    <submittedName>
        <fullName evidence="1">Uncharacterized protein</fullName>
    </submittedName>
</protein>
<dbReference type="RefSeq" id="WP_117781358.1">
    <property type="nucleotide sequence ID" value="NZ_CP060632.1"/>
</dbReference>
<name>A0A7G9FKD8_9FIRM</name>
<organism evidence="1 2">
    <name type="scientific">Wujia chipingensis</name>
    <dbReference type="NCBI Taxonomy" id="2763670"/>
    <lineage>
        <taxon>Bacteria</taxon>
        <taxon>Bacillati</taxon>
        <taxon>Bacillota</taxon>
        <taxon>Clostridia</taxon>
        <taxon>Lachnospirales</taxon>
        <taxon>Lachnospiraceae</taxon>
        <taxon>Wujia</taxon>
    </lineage>
</organism>
<dbReference type="Proteomes" id="UP000515819">
    <property type="component" value="Chromosome"/>
</dbReference>